<gene>
    <name evidence="1" type="ORF">PHACADRAFT_214650</name>
</gene>
<organism evidence="1 2">
    <name type="scientific">Phanerochaete carnosa (strain HHB-10118-sp)</name>
    <name type="common">White-rot fungus</name>
    <name type="synonym">Peniophora carnosa</name>
    <dbReference type="NCBI Taxonomy" id="650164"/>
    <lineage>
        <taxon>Eukaryota</taxon>
        <taxon>Fungi</taxon>
        <taxon>Dikarya</taxon>
        <taxon>Basidiomycota</taxon>
        <taxon>Agaricomycotina</taxon>
        <taxon>Agaricomycetes</taxon>
        <taxon>Polyporales</taxon>
        <taxon>Phanerochaetaceae</taxon>
        <taxon>Phanerochaete</taxon>
    </lineage>
</organism>
<dbReference type="HOGENOM" id="CLU_1366680_0_0_1"/>
<evidence type="ECO:0000313" key="2">
    <source>
        <dbReference type="Proteomes" id="UP000008370"/>
    </source>
</evidence>
<protein>
    <submittedName>
        <fullName evidence="1">Uncharacterized protein</fullName>
    </submittedName>
</protein>
<accession>K5WF84</accession>
<dbReference type="InParanoid" id="K5WF84"/>
<dbReference type="AlphaFoldDB" id="K5WF84"/>
<name>K5WF84_PHACS</name>
<proteinExistence type="predicted"/>
<dbReference type="RefSeq" id="XP_007402644.1">
    <property type="nucleotide sequence ID" value="XM_007402582.1"/>
</dbReference>
<reference evidence="1 2" key="1">
    <citation type="journal article" date="2012" name="BMC Genomics">
        <title>Comparative genomics of the white-rot fungi, Phanerochaete carnosa and P. chrysosporium, to elucidate the genetic basis of the distinct wood types they colonize.</title>
        <authorList>
            <person name="Suzuki H."/>
            <person name="MacDonald J."/>
            <person name="Syed K."/>
            <person name="Salamov A."/>
            <person name="Hori C."/>
            <person name="Aerts A."/>
            <person name="Henrissat B."/>
            <person name="Wiebenga A."/>
            <person name="vanKuyk P.A."/>
            <person name="Barry K."/>
            <person name="Lindquist E."/>
            <person name="LaButti K."/>
            <person name="Lapidus A."/>
            <person name="Lucas S."/>
            <person name="Coutinho P."/>
            <person name="Gong Y."/>
            <person name="Samejima M."/>
            <person name="Mahadevan R."/>
            <person name="Abou-Zaid M."/>
            <person name="de Vries R.P."/>
            <person name="Igarashi K."/>
            <person name="Yadav J.S."/>
            <person name="Grigoriev I.V."/>
            <person name="Master E.R."/>
        </authorList>
    </citation>
    <scope>NUCLEOTIDE SEQUENCE [LARGE SCALE GENOMIC DNA]</scope>
    <source>
        <strain evidence="1 2">HHB-10118-sp</strain>
    </source>
</reference>
<evidence type="ECO:0000313" key="1">
    <source>
        <dbReference type="EMBL" id="EKM48802.1"/>
    </source>
</evidence>
<dbReference type="KEGG" id="pco:PHACADRAFT_214650"/>
<dbReference type="GeneID" id="18913561"/>
<dbReference type="Proteomes" id="UP000008370">
    <property type="component" value="Unassembled WGS sequence"/>
</dbReference>
<dbReference type="EMBL" id="JH930722">
    <property type="protein sequence ID" value="EKM48802.1"/>
    <property type="molecule type" value="Genomic_DNA"/>
</dbReference>
<sequence length="200" mass="22241">MDPAPGARGVKPSRVRRPMPPTFPNVIKEGLRFKWGSTVGFAAFPGYVRAMGSVLTHLGISLLHEDNSYLLAKFGLEGCTHLWSSTDRSWVLQMLAQICSPHLTAVVLNLYLGKLADLLALNFNLIDTVPSETRFARTMLTLSFTPLPYPLPHGERGPDDRILEYFTYAISKMQNLYDQRLIALLPHGLSPSAAVLPYDM</sequence>
<keyword evidence="2" id="KW-1185">Reference proteome</keyword>